<dbReference type="Proteomes" id="UP001148662">
    <property type="component" value="Unassembled WGS sequence"/>
</dbReference>
<proteinExistence type="predicted"/>
<evidence type="ECO:0000313" key="2">
    <source>
        <dbReference type="Proteomes" id="UP001148662"/>
    </source>
</evidence>
<dbReference type="EMBL" id="JANHOG010000217">
    <property type="protein sequence ID" value="KAJ3556721.1"/>
    <property type="molecule type" value="Genomic_DNA"/>
</dbReference>
<evidence type="ECO:0000313" key="1">
    <source>
        <dbReference type="EMBL" id="KAJ3556721.1"/>
    </source>
</evidence>
<accession>A0ACC1TAH1</accession>
<organism evidence="1 2">
    <name type="scientific">Phlebia brevispora</name>
    <dbReference type="NCBI Taxonomy" id="194682"/>
    <lineage>
        <taxon>Eukaryota</taxon>
        <taxon>Fungi</taxon>
        <taxon>Dikarya</taxon>
        <taxon>Basidiomycota</taxon>
        <taxon>Agaricomycotina</taxon>
        <taxon>Agaricomycetes</taxon>
        <taxon>Polyporales</taxon>
        <taxon>Meruliaceae</taxon>
        <taxon>Phlebia</taxon>
    </lineage>
</organism>
<name>A0ACC1TAH1_9APHY</name>
<comment type="caution">
    <text evidence="1">The sequence shown here is derived from an EMBL/GenBank/DDBJ whole genome shotgun (WGS) entry which is preliminary data.</text>
</comment>
<reference evidence="1" key="1">
    <citation type="submission" date="2022-07" db="EMBL/GenBank/DDBJ databases">
        <title>Genome Sequence of Phlebia brevispora.</title>
        <authorList>
            <person name="Buettner E."/>
        </authorList>
    </citation>
    <scope>NUCLEOTIDE SEQUENCE</scope>
    <source>
        <strain evidence="1">MPL23</strain>
    </source>
</reference>
<keyword evidence="2" id="KW-1185">Reference proteome</keyword>
<gene>
    <name evidence="1" type="ORF">NM688_g1867</name>
</gene>
<protein>
    <submittedName>
        <fullName evidence="1">Uncharacterized protein</fullName>
    </submittedName>
</protein>
<sequence>MSQQGNGLDTEDQASVQSVRSIQPSPDTLTKLVRRIRTLTLTLLPVEVPVDSISDPTSRVITPQVVKAYIAAAGDLVEALPYCLLRARKEFMWDANHNPADYEENIGRATACEVLARRVIHVSPADRIATMMSTRFTHRELDGDASDKTSALEMAIDSHCTIFLSSTEAQEVVNDLWKGNIIQKHNEDHDLDFVFYRETLAEGFWNHMDPSRLAVPRHQNIFRIIVWIFFLFVYSQAVREPLDRLDPNHEDLDFWEIIMYILALSFAFEDVQKISKLLICPSSCCIYTAHYGHSLARSYEQHQLTDKELPKPQFCRAFDMDEGHTHFRRIQIRRHDANLRSPDATRVWHILLGFIQGMYALDAADGHTDYPHEVINLLIQALLQAPDYSRWEGWAPGLFLYYMWNVATVVILLNILISLFSSAYDDVVEDAAAEYLAYFADKTVSMIRAPDEYLYPAPFSLIEFLLIAPTEYFVSKETYRQFNRIVMSVLFFIPLLVIGIYETELDPSKNKWVKDWLSHPDQGLDDAPEARDPVVDGEDGERGLKISTISFDDLVKVFPDTTHSSEAVMLREIGELKKQIQELKELILEKQGS</sequence>